<proteinExistence type="predicted"/>
<dbReference type="Gene3D" id="4.10.60.10">
    <property type="entry name" value="Zinc finger, CCHC-type"/>
    <property type="match status" value="1"/>
</dbReference>
<sequence length="242" mass="26404">MEDAAGWKLVQSCRARLAPRPSSAFMPHQRPRSPAWLWNRCFRCFGKGHRAVVCRDPIRCNQCFRSGHRARDGCKPVQPRPSASSVRPLAHSWASIVAPSSTSEKHEAPSNMKTPSVPIDVTLQSALGVHSKLLGSDLHCMTSSQMKEAIKPHREVADSLQGWMVRIGSFLERAEATLQRLPLAQAPVVESSVGFMDEADTELFGSFSPRVGSSSTPLVLPDSVGEASAEVVSPVLQIMPEL</sequence>
<name>A0A453BCX6_AEGTS</name>
<evidence type="ECO:0008006" key="3">
    <source>
        <dbReference type="Google" id="ProtNLM"/>
    </source>
</evidence>
<keyword evidence="2" id="KW-1185">Reference proteome</keyword>
<reference evidence="1" key="4">
    <citation type="submission" date="2019-03" db="UniProtKB">
        <authorList>
            <consortium name="EnsemblPlants"/>
        </authorList>
    </citation>
    <scope>IDENTIFICATION</scope>
</reference>
<reference evidence="1" key="5">
    <citation type="journal article" date="2021" name="G3 (Bethesda)">
        <title>Aegilops tauschii genome assembly Aet v5.0 features greater sequence contiguity and improved annotation.</title>
        <authorList>
            <person name="Wang L."/>
            <person name="Zhu T."/>
            <person name="Rodriguez J.C."/>
            <person name="Deal K.R."/>
            <person name="Dubcovsky J."/>
            <person name="McGuire P.E."/>
            <person name="Lux T."/>
            <person name="Spannagl M."/>
            <person name="Mayer K.F.X."/>
            <person name="Baldrich P."/>
            <person name="Meyers B.C."/>
            <person name="Huo N."/>
            <person name="Gu Y.Q."/>
            <person name="Zhou H."/>
            <person name="Devos K.M."/>
            <person name="Bennetzen J.L."/>
            <person name="Unver T."/>
            <person name="Budak H."/>
            <person name="Gulick P.J."/>
            <person name="Galiba G."/>
            <person name="Kalapos B."/>
            <person name="Nelson D.R."/>
            <person name="Li P."/>
            <person name="You F.M."/>
            <person name="Luo M.C."/>
            <person name="Dvorak J."/>
        </authorList>
    </citation>
    <scope>NUCLEOTIDE SEQUENCE [LARGE SCALE GENOMIC DNA]</scope>
    <source>
        <strain evidence="1">cv. AL8/78</strain>
    </source>
</reference>
<dbReference type="SUPFAM" id="SSF57756">
    <property type="entry name" value="Retrovirus zinc finger-like domains"/>
    <property type="match status" value="1"/>
</dbReference>
<protein>
    <recommendedName>
        <fullName evidence="3">CCHC-type domain-containing protein</fullName>
    </recommendedName>
</protein>
<dbReference type="GO" id="GO:0008270">
    <property type="term" value="F:zinc ion binding"/>
    <property type="evidence" value="ECO:0007669"/>
    <property type="project" value="InterPro"/>
</dbReference>
<dbReference type="Gramene" id="AET2Gv20458900.1">
    <property type="protein sequence ID" value="AET2Gv20458900.1"/>
    <property type="gene ID" value="AET2Gv20458900"/>
</dbReference>
<organism evidence="1 2">
    <name type="scientific">Aegilops tauschii subsp. strangulata</name>
    <name type="common">Goatgrass</name>
    <dbReference type="NCBI Taxonomy" id="200361"/>
    <lineage>
        <taxon>Eukaryota</taxon>
        <taxon>Viridiplantae</taxon>
        <taxon>Streptophyta</taxon>
        <taxon>Embryophyta</taxon>
        <taxon>Tracheophyta</taxon>
        <taxon>Spermatophyta</taxon>
        <taxon>Magnoliopsida</taxon>
        <taxon>Liliopsida</taxon>
        <taxon>Poales</taxon>
        <taxon>Poaceae</taxon>
        <taxon>BOP clade</taxon>
        <taxon>Pooideae</taxon>
        <taxon>Triticodae</taxon>
        <taxon>Triticeae</taxon>
        <taxon>Triticinae</taxon>
        <taxon>Aegilops</taxon>
    </lineage>
</organism>
<dbReference type="EnsemblPlants" id="AET2Gv20458900.1">
    <property type="protein sequence ID" value="AET2Gv20458900.1"/>
    <property type="gene ID" value="AET2Gv20458900"/>
</dbReference>
<accession>A0A453BCX6</accession>
<reference evidence="1" key="3">
    <citation type="journal article" date="2017" name="Nature">
        <title>Genome sequence of the progenitor of the wheat D genome Aegilops tauschii.</title>
        <authorList>
            <person name="Luo M.C."/>
            <person name="Gu Y.Q."/>
            <person name="Puiu D."/>
            <person name="Wang H."/>
            <person name="Twardziok S.O."/>
            <person name="Deal K.R."/>
            <person name="Huo N."/>
            <person name="Zhu T."/>
            <person name="Wang L."/>
            <person name="Wang Y."/>
            <person name="McGuire P.E."/>
            <person name="Liu S."/>
            <person name="Long H."/>
            <person name="Ramasamy R.K."/>
            <person name="Rodriguez J.C."/>
            <person name="Van S.L."/>
            <person name="Yuan L."/>
            <person name="Wang Z."/>
            <person name="Xia Z."/>
            <person name="Xiao L."/>
            <person name="Anderson O.D."/>
            <person name="Ouyang S."/>
            <person name="Liang Y."/>
            <person name="Zimin A.V."/>
            <person name="Pertea G."/>
            <person name="Qi P."/>
            <person name="Bennetzen J.L."/>
            <person name="Dai X."/>
            <person name="Dawson M.W."/>
            <person name="Muller H.G."/>
            <person name="Kugler K."/>
            <person name="Rivarola-Duarte L."/>
            <person name="Spannagl M."/>
            <person name="Mayer K.F.X."/>
            <person name="Lu F.H."/>
            <person name="Bevan M.W."/>
            <person name="Leroy P."/>
            <person name="Li P."/>
            <person name="You F.M."/>
            <person name="Sun Q."/>
            <person name="Liu Z."/>
            <person name="Lyons E."/>
            <person name="Wicker T."/>
            <person name="Salzberg S.L."/>
            <person name="Devos K.M."/>
            <person name="Dvorak J."/>
        </authorList>
    </citation>
    <scope>NUCLEOTIDE SEQUENCE [LARGE SCALE GENOMIC DNA]</scope>
    <source>
        <strain evidence="1">cv. AL8/78</strain>
    </source>
</reference>
<reference evidence="2" key="1">
    <citation type="journal article" date="2014" name="Science">
        <title>Ancient hybridizations among the ancestral genomes of bread wheat.</title>
        <authorList>
            <consortium name="International Wheat Genome Sequencing Consortium,"/>
            <person name="Marcussen T."/>
            <person name="Sandve S.R."/>
            <person name="Heier L."/>
            <person name="Spannagl M."/>
            <person name="Pfeifer M."/>
            <person name="Jakobsen K.S."/>
            <person name="Wulff B.B."/>
            <person name="Steuernagel B."/>
            <person name="Mayer K.F."/>
            <person name="Olsen O.A."/>
        </authorList>
    </citation>
    <scope>NUCLEOTIDE SEQUENCE [LARGE SCALE GENOMIC DNA]</scope>
    <source>
        <strain evidence="2">cv. AL8/78</strain>
    </source>
</reference>
<evidence type="ECO:0000313" key="2">
    <source>
        <dbReference type="Proteomes" id="UP000015105"/>
    </source>
</evidence>
<dbReference type="AlphaFoldDB" id="A0A453BCX6"/>
<dbReference type="Proteomes" id="UP000015105">
    <property type="component" value="Chromosome 2D"/>
</dbReference>
<dbReference type="InterPro" id="IPR036875">
    <property type="entry name" value="Znf_CCHC_sf"/>
</dbReference>
<evidence type="ECO:0000313" key="1">
    <source>
        <dbReference type="EnsemblPlants" id="AET2Gv20458900.1"/>
    </source>
</evidence>
<reference evidence="2" key="2">
    <citation type="journal article" date="2017" name="Nat. Plants">
        <title>The Aegilops tauschii genome reveals multiple impacts of transposons.</title>
        <authorList>
            <person name="Zhao G."/>
            <person name="Zou C."/>
            <person name="Li K."/>
            <person name="Wang K."/>
            <person name="Li T."/>
            <person name="Gao L."/>
            <person name="Zhang X."/>
            <person name="Wang H."/>
            <person name="Yang Z."/>
            <person name="Liu X."/>
            <person name="Jiang W."/>
            <person name="Mao L."/>
            <person name="Kong X."/>
            <person name="Jiao Y."/>
            <person name="Jia J."/>
        </authorList>
    </citation>
    <scope>NUCLEOTIDE SEQUENCE [LARGE SCALE GENOMIC DNA]</scope>
    <source>
        <strain evidence="2">cv. AL8/78</strain>
    </source>
</reference>
<dbReference type="GO" id="GO:0003676">
    <property type="term" value="F:nucleic acid binding"/>
    <property type="evidence" value="ECO:0007669"/>
    <property type="project" value="InterPro"/>
</dbReference>